<evidence type="ECO:0000313" key="2">
    <source>
        <dbReference type="Proteomes" id="UP001371456"/>
    </source>
</evidence>
<protein>
    <submittedName>
        <fullName evidence="1">Uncharacterized protein</fullName>
    </submittedName>
</protein>
<sequence length="9" mass="1039">MTPYNEEGV</sequence>
<gene>
    <name evidence="1" type="ORF">RDI58_011220</name>
</gene>
<proteinExistence type="predicted"/>
<reference evidence="1 2" key="1">
    <citation type="submission" date="2024-02" db="EMBL/GenBank/DDBJ databases">
        <title>de novo genome assembly of Solanum bulbocastanum strain 11H21.</title>
        <authorList>
            <person name="Hosaka A.J."/>
        </authorList>
    </citation>
    <scope>NUCLEOTIDE SEQUENCE [LARGE SCALE GENOMIC DNA]</scope>
    <source>
        <tissue evidence="1">Young leaves</tissue>
    </source>
</reference>
<name>A0AAN8TSD5_SOLBU</name>
<comment type="caution">
    <text evidence="1">The sequence shown here is derived from an EMBL/GenBank/DDBJ whole genome shotgun (WGS) entry which is preliminary data.</text>
</comment>
<evidence type="ECO:0000313" key="1">
    <source>
        <dbReference type="EMBL" id="KAK6792139.1"/>
    </source>
</evidence>
<dbReference type="EMBL" id="JBANQN010000004">
    <property type="protein sequence ID" value="KAK6792139.1"/>
    <property type="molecule type" value="Genomic_DNA"/>
</dbReference>
<accession>A0AAN8TSD5</accession>
<organism evidence="1 2">
    <name type="scientific">Solanum bulbocastanum</name>
    <name type="common">Wild potato</name>
    <dbReference type="NCBI Taxonomy" id="147425"/>
    <lineage>
        <taxon>Eukaryota</taxon>
        <taxon>Viridiplantae</taxon>
        <taxon>Streptophyta</taxon>
        <taxon>Embryophyta</taxon>
        <taxon>Tracheophyta</taxon>
        <taxon>Spermatophyta</taxon>
        <taxon>Magnoliopsida</taxon>
        <taxon>eudicotyledons</taxon>
        <taxon>Gunneridae</taxon>
        <taxon>Pentapetalae</taxon>
        <taxon>asterids</taxon>
        <taxon>lamiids</taxon>
        <taxon>Solanales</taxon>
        <taxon>Solanaceae</taxon>
        <taxon>Solanoideae</taxon>
        <taxon>Solaneae</taxon>
        <taxon>Solanum</taxon>
    </lineage>
</organism>
<dbReference type="Proteomes" id="UP001371456">
    <property type="component" value="Unassembled WGS sequence"/>
</dbReference>
<keyword evidence="2" id="KW-1185">Reference proteome</keyword>